<protein>
    <submittedName>
        <fullName evidence="1">Uncharacterized protein</fullName>
    </submittedName>
</protein>
<evidence type="ECO:0000313" key="1">
    <source>
        <dbReference type="EMBL" id="KAJ9090394.1"/>
    </source>
</evidence>
<evidence type="ECO:0000313" key="2">
    <source>
        <dbReference type="Proteomes" id="UP001165960"/>
    </source>
</evidence>
<keyword evidence="2" id="KW-1185">Reference proteome</keyword>
<reference evidence="1" key="1">
    <citation type="submission" date="2022-04" db="EMBL/GenBank/DDBJ databases">
        <title>Genome of the entomopathogenic fungus Entomophthora muscae.</title>
        <authorList>
            <person name="Elya C."/>
            <person name="Lovett B.R."/>
            <person name="Lee E."/>
            <person name="Macias A.M."/>
            <person name="Hajek A.E."/>
            <person name="De Bivort B.L."/>
            <person name="Kasson M.T."/>
            <person name="De Fine Licht H.H."/>
            <person name="Stajich J.E."/>
        </authorList>
    </citation>
    <scope>NUCLEOTIDE SEQUENCE</scope>
    <source>
        <strain evidence="1">Berkeley</strain>
    </source>
</reference>
<dbReference type="EMBL" id="QTSX02000007">
    <property type="protein sequence ID" value="KAJ9090394.1"/>
    <property type="molecule type" value="Genomic_DNA"/>
</dbReference>
<comment type="caution">
    <text evidence="1">The sequence shown here is derived from an EMBL/GenBank/DDBJ whole genome shotgun (WGS) entry which is preliminary data.</text>
</comment>
<organism evidence="1 2">
    <name type="scientific">Entomophthora muscae</name>
    <dbReference type="NCBI Taxonomy" id="34485"/>
    <lineage>
        <taxon>Eukaryota</taxon>
        <taxon>Fungi</taxon>
        <taxon>Fungi incertae sedis</taxon>
        <taxon>Zoopagomycota</taxon>
        <taxon>Entomophthoromycotina</taxon>
        <taxon>Entomophthoromycetes</taxon>
        <taxon>Entomophthorales</taxon>
        <taxon>Entomophthoraceae</taxon>
        <taxon>Entomophthora</taxon>
    </lineage>
</organism>
<accession>A0ACC2UTV6</accession>
<gene>
    <name evidence="1" type="ORF">DSO57_1003127</name>
</gene>
<dbReference type="Proteomes" id="UP001165960">
    <property type="component" value="Unassembled WGS sequence"/>
</dbReference>
<name>A0ACC2UTV6_9FUNG</name>
<sequence length="120" mass="13665">MMQISRLVSYMLNDNLLIKPIKSTTSCVNELYTQAKSNHPGMACAVVDKFSISTRGKLLWYVSEEKCGILTSRTVICAPPSHHGWIYFYGIDSPSCLKFDPYGFIRKDNILYLTPSENYK</sequence>
<proteinExistence type="predicted"/>